<sequence>MQLGPGFFIAGGLCSSLSHVIATPIDVVKTSQQAEEERNGRSPGMLAMACQLVQSHGPRRLLSGAGATFTGYFLHGAFKYGLFEMWKAVFQVSKVSLAMHIPMLCLCAFLAELLATVVLCPAEAARIMLVADPTFVEPARLAWERFCRREKRGMLHGIHRILTMFGLNTWLALQQLRSESGVWNGWFGALIPLLVKQCSYTVAKLVTYDVLSTSLASLWGLPSTAKVCAAFSAATAATLASQPADTVFTCISVAGGSGVCPLPMDDEDLWEDKPISVWKQMRDAARRLGLLGLFSGWQTRIFQMTLIVVVQLLLYDTIRPRF</sequence>
<evidence type="ECO:0008006" key="17">
    <source>
        <dbReference type="Google" id="ProtNLM"/>
    </source>
</evidence>
<evidence type="ECO:0000256" key="8">
    <source>
        <dbReference type="ARBA" id="ARBA00023128"/>
    </source>
</evidence>
<evidence type="ECO:0000256" key="10">
    <source>
        <dbReference type="PROSITE-ProRule" id="PRU00282"/>
    </source>
</evidence>
<evidence type="ECO:0000313" key="15">
    <source>
        <dbReference type="EMBL" id="CAL1165320.1"/>
    </source>
</evidence>
<feature type="chain" id="PRO_5043271538" description="Mitochondrial carrier protein" evidence="13">
    <location>
        <begin position="23"/>
        <end position="322"/>
    </location>
</feature>
<dbReference type="AlphaFoldDB" id="A0A9P1DKH4"/>
<dbReference type="GO" id="GO:0005743">
    <property type="term" value="C:mitochondrial inner membrane"/>
    <property type="evidence" value="ECO:0007669"/>
    <property type="project" value="UniProtKB-SubCell"/>
</dbReference>
<accession>A0A9P1DKH4</accession>
<organism evidence="14">
    <name type="scientific">Cladocopium goreaui</name>
    <dbReference type="NCBI Taxonomy" id="2562237"/>
    <lineage>
        <taxon>Eukaryota</taxon>
        <taxon>Sar</taxon>
        <taxon>Alveolata</taxon>
        <taxon>Dinophyceae</taxon>
        <taxon>Suessiales</taxon>
        <taxon>Symbiodiniaceae</taxon>
        <taxon>Cladocopium</taxon>
    </lineage>
</organism>
<keyword evidence="13" id="KW-0732">Signal</keyword>
<evidence type="ECO:0000313" key="14">
    <source>
        <dbReference type="EMBL" id="CAI4011945.1"/>
    </source>
</evidence>
<dbReference type="Pfam" id="PF00153">
    <property type="entry name" value="Mito_carr"/>
    <property type="match status" value="2"/>
</dbReference>
<feature type="transmembrane region" description="Helical" evidence="12">
    <location>
        <begin position="61"/>
        <end position="78"/>
    </location>
</feature>
<dbReference type="GO" id="GO:0005315">
    <property type="term" value="F:phosphate transmembrane transporter activity"/>
    <property type="evidence" value="ECO:0007669"/>
    <property type="project" value="InterPro"/>
</dbReference>
<dbReference type="PANTHER" id="PTHR45671">
    <property type="entry name" value="SOLUTE CARRIER FAMILY 25 (MITOCHONDRIAL CARRIER PHOSPHATE CARRIER), MEMBER 3, LIKE-RELATED-RELATED"/>
    <property type="match status" value="1"/>
</dbReference>
<comment type="caution">
    <text evidence="14">The sequence shown here is derived from an EMBL/GenBank/DDBJ whole genome shotgun (WGS) entry which is preliminary data.</text>
</comment>
<dbReference type="OrthoDB" id="427452at2759"/>
<dbReference type="EMBL" id="CAMXCT010005290">
    <property type="protein sequence ID" value="CAI4011945.1"/>
    <property type="molecule type" value="Genomic_DNA"/>
</dbReference>
<dbReference type="EMBL" id="CAMXCT020005290">
    <property type="protein sequence ID" value="CAL1165320.1"/>
    <property type="molecule type" value="Genomic_DNA"/>
</dbReference>
<gene>
    <name evidence="14" type="ORF">C1SCF055_LOCUS37060</name>
</gene>
<keyword evidence="7 12" id="KW-1133">Transmembrane helix</keyword>
<dbReference type="GO" id="GO:1990547">
    <property type="term" value="P:mitochondrial phosphate ion transmembrane transport"/>
    <property type="evidence" value="ECO:0007669"/>
    <property type="project" value="InterPro"/>
</dbReference>
<reference evidence="14" key="1">
    <citation type="submission" date="2022-10" db="EMBL/GenBank/DDBJ databases">
        <authorList>
            <person name="Chen Y."/>
            <person name="Dougan E. K."/>
            <person name="Chan C."/>
            <person name="Rhodes N."/>
            <person name="Thang M."/>
        </authorList>
    </citation>
    <scope>NUCLEOTIDE SEQUENCE</scope>
</reference>
<evidence type="ECO:0000256" key="5">
    <source>
        <dbReference type="ARBA" id="ARBA00022737"/>
    </source>
</evidence>
<dbReference type="InterPro" id="IPR044677">
    <property type="entry name" value="SLC25A3/Pic2/Mir1-like"/>
</dbReference>
<proteinExistence type="inferred from homology"/>
<dbReference type="PANTHER" id="PTHR45671:SF12">
    <property type="entry name" value="MITOCHONDRIAL PHOSPHATE CARRIER PROTEIN"/>
    <property type="match status" value="1"/>
</dbReference>
<evidence type="ECO:0000256" key="3">
    <source>
        <dbReference type="ARBA" id="ARBA00022448"/>
    </source>
</evidence>
<dbReference type="PROSITE" id="PS50920">
    <property type="entry name" value="SOLCAR"/>
    <property type="match status" value="2"/>
</dbReference>
<protein>
    <recommendedName>
        <fullName evidence="17">Mitochondrial carrier protein</fullName>
    </recommendedName>
</protein>
<feature type="transmembrane region" description="Helical" evidence="12">
    <location>
        <begin position="98"/>
        <end position="120"/>
    </location>
</feature>
<evidence type="ECO:0000256" key="7">
    <source>
        <dbReference type="ARBA" id="ARBA00022989"/>
    </source>
</evidence>
<evidence type="ECO:0000256" key="2">
    <source>
        <dbReference type="ARBA" id="ARBA00006375"/>
    </source>
</evidence>
<evidence type="ECO:0000256" key="9">
    <source>
        <dbReference type="ARBA" id="ARBA00023136"/>
    </source>
</evidence>
<dbReference type="Gene3D" id="1.50.40.10">
    <property type="entry name" value="Mitochondrial carrier domain"/>
    <property type="match status" value="1"/>
</dbReference>
<feature type="repeat" description="Solcar" evidence="10">
    <location>
        <begin position="221"/>
        <end position="321"/>
    </location>
</feature>
<evidence type="ECO:0000256" key="4">
    <source>
        <dbReference type="ARBA" id="ARBA00022692"/>
    </source>
</evidence>
<keyword evidence="9 10" id="KW-0472">Membrane</keyword>
<evidence type="ECO:0000256" key="11">
    <source>
        <dbReference type="RuleBase" id="RU000488"/>
    </source>
</evidence>
<evidence type="ECO:0000313" key="16">
    <source>
        <dbReference type="Proteomes" id="UP001152797"/>
    </source>
</evidence>
<comment type="similarity">
    <text evidence="2 11">Belongs to the mitochondrial carrier (TC 2.A.29) family.</text>
</comment>
<dbReference type="SUPFAM" id="SSF103506">
    <property type="entry name" value="Mitochondrial carrier"/>
    <property type="match status" value="1"/>
</dbReference>
<keyword evidence="5" id="KW-0677">Repeat</keyword>
<keyword evidence="6" id="KW-0999">Mitochondrion inner membrane</keyword>
<dbReference type="InterPro" id="IPR018108">
    <property type="entry name" value="MCP_transmembrane"/>
</dbReference>
<keyword evidence="4 10" id="KW-0812">Transmembrane</keyword>
<comment type="subcellular location">
    <subcellularLocation>
        <location evidence="1">Mitochondrion inner membrane</location>
        <topology evidence="1">Multi-pass membrane protein</topology>
    </subcellularLocation>
</comment>
<dbReference type="EMBL" id="CAMXCT030005290">
    <property type="protein sequence ID" value="CAL4799257.1"/>
    <property type="molecule type" value="Genomic_DNA"/>
</dbReference>
<evidence type="ECO:0000256" key="1">
    <source>
        <dbReference type="ARBA" id="ARBA00004448"/>
    </source>
</evidence>
<feature type="transmembrane region" description="Helical" evidence="12">
    <location>
        <begin position="288"/>
        <end position="314"/>
    </location>
</feature>
<dbReference type="InterPro" id="IPR023395">
    <property type="entry name" value="MCP_dom_sf"/>
</dbReference>
<reference evidence="15" key="2">
    <citation type="submission" date="2024-04" db="EMBL/GenBank/DDBJ databases">
        <authorList>
            <person name="Chen Y."/>
            <person name="Shah S."/>
            <person name="Dougan E. K."/>
            <person name="Thang M."/>
            <person name="Chan C."/>
        </authorList>
    </citation>
    <scope>NUCLEOTIDE SEQUENCE [LARGE SCALE GENOMIC DNA]</scope>
</reference>
<evidence type="ECO:0000256" key="13">
    <source>
        <dbReference type="SAM" id="SignalP"/>
    </source>
</evidence>
<keyword evidence="8" id="KW-0496">Mitochondrion</keyword>
<feature type="signal peptide" evidence="13">
    <location>
        <begin position="1"/>
        <end position="22"/>
    </location>
</feature>
<name>A0A9P1DKH4_9DINO</name>
<evidence type="ECO:0000256" key="12">
    <source>
        <dbReference type="SAM" id="Phobius"/>
    </source>
</evidence>
<keyword evidence="16" id="KW-1185">Reference proteome</keyword>
<dbReference type="Proteomes" id="UP001152797">
    <property type="component" value="Unassembled WGS sequence"/>
</dbReference>
<keyword evidence="3 11" id="KW-0813">Transport</keyword>
<feature type="repeat" description="Solcar" evidence="10">
    <location>
        <begin position="2"/>
        <end position="89"/>
    </location>
</feature>
<evidence type="ECO:0000256" key="6">
    <source>
        <dbReference type="ARBA" id="ARBA00022792"/>
    </source>
</evidence>